<dbReference type="Proteomes" id="UP000696485">
    <property type="component" value="Unassembled WGS sequence"/>
</dbReference>
<feature type="signal peptide" evidence="1">
    <location>
        <begin position="1"/>
        <end position="18"/>
    </location>
</feature>
<dbReference type="AlphaFoldDB" id="A0A9P5VNW7"/>
<sequence>MYKFVLLLVALSAQMAHAQTYTVRLTNNSGYGVLLTAGADDRPCYCVKNTQTNTIESSFGDGVTKVFSRSDCTGSYSTIAPDNKIYNAQWVNSISFGNPNVASWPTGDGCPNYYD</sequence>
<protein>
    <submittedName>
        <fullName evidence="2">Uncharacterized protein</fullName>
    </submittedName>
</protein>
<name>A0A9P5VNW7_9FUNG</name>
<keyword evidence="1" id="KW-0732">Signal</keyword>
<gene>
    <name evidence="2" type="ORF">BG006_002081</name>
</gene>
<reference evidence="2" key="1">
    <citation type="journal article" date="2020" name="Fungal Divers.">
        <title>Resolving the Mortierellaceae phylogeny through synthesis of multi-gene phylogenetics and phylogenomics.</title>
        <authorList>
            <person name="Vandepol N."/>
            <person name="Liber J."/>
            <person name="Desiro A."/>
            <person name="Na H."/>
            <person name="Kennedy M."/>
            <person name="Barry K."/>
            <person name="Grigoriev I.V."/>
            <person name="Miller A.N."/>
            <person name="O'Donnell K."/>
            <person name="Stajich J.E."/>
            <person name="Bonito G."/>
        </authorList>
    </citation>
    <scope>NUCLEOTIDE SEQUENCE</scope>
    <source>
        <strain evidence="2">NVP1</strain>
    </source>
</reference>
<evidence type="ECO:0000313" key="2">
    <source>
        <dbReference type="EMBL" id="KAF9334476.1"/>
    </source>
</evidence>
<dbReference type="EMBL" id="JAAAUY010000146">
    <property type="protein sequence ID" value="KAF9334476.1"/>
    <property type="molecule type" value="Genomic_DNA"/>
</dbReference>
<keyword evidence="3" id="KW-1185">Reference proteome</keyword>
<evidence type="ECO:0000256" key="1">
    <source>
        <dbReference type="SAM" id="SignalP"/>
    </source>
</evidence>
<organism evidence="2 3">
    <name type="scientific">Podila minutissima</name>
    <dbReference type="NCBI Taxonomy" id="64525"/>
    <lineage>
        <taxon>Eukaryota</taxon>
        <taxon>Fungi</taxon>
        <taxon>Fungi incertae sedis</taxon>
        <taxon>Mucoromycota</taxon>
        <taxon>Mortierellomycotina</taxon>
        <taxon>Mortierellomycetes</taxon>
        <taxon>Mortierellales</taxon>
        <taxon>Mortierellaceae</taxon>
        <taxon>Podila</taxon>
    </lineage>
</organism>
<comment type="caution">
    <text evidence="2">The sequence shown here is derived from an EMBL/GenBank/DDBJ whole genome shotgun (WGS) entry which is preliminary data.</text>
</comment>
<proteinExistence type="predicted"/>
<accession>A0A9P5VNW7</accession>
<evidence type="ECO:0000313" key="3">
    <source>
        <dbReference type="Proteomes" id="UP000696485"/>
    </source>
</evidence>
<feature type="chain" id="PRO_5040470338" evidence="1">
    <location>
        <begin position="19"/>
        <end position="115"/>
    </location>
</feature>